<comment type="subcellular location">
    <subcellularLocation>
        <location evidence="1">Cell inner membrane</location>
        <topology evidence="1">Multi-pass membrane protein</topology>
    </subcellularLocation>
</comment>
<evidence type="ECO:0000256" key="3">
    <source>
        <dbReference type="ARBA" id="ARBA00022475"/>
    </source>
</evidence>
<dbReference type="EMBL" id="CP000153">
    <property type="protein sequence ID" value="ABB44108.1"/>
    <property type="molecule type" value="Genomic_DNA"/>
</dbReference>
<keyword evidence="6 9" id="KW-1133">Transmembrane helix</keyword>
<evidence type="ECO:0000256" key="6">
    <source>
        <dbReference type="ARBA" id="ARBA00022989"/>
    </source>
</evidence>
<dbReference type="PANTHER" id="PTHR30574">
    <property type="entry name" value="INNER MEMBRANE PROTEIN YEDE"/>
    <property type="match status" value="1"/>
</dbReference>
<feature type="transmembrane region" description="Helical" evidence="9">
    <location>
        <begin position="200"/>
        <end position="221"/>
    </location>
</feature>
<feature type="transmembrane region" description="Helical" evidence="9">
    <location>
        <begin position="110"/>
        <end position="128"/>
    </location>
</feature>
<feature type="transmembrane region" description="Helical" evidence="9">
    <location>
        <begin position="264"/>
        <end position="284"/>
    </location>
</feature>
<dbReference type="GO" id="GO:0005886">
    <property type="term" value="C:plasma membrane"/>
    <property type="evidence" value="ECO:0007669"/>
    <property type="project" value="UniProtKB-SubCell"/>
</dbReference>
<sequence>MNFLEDVKKYLVSFWQPVPAVIALGVLSVYYFGITGTYWAVTGEFTRWGGHALQLFGVDISEWGYFKIMHMDGNIFTRVDGVMIIGMFAGVMAAALWGNNVKWRIPASKIRIYQALIGGIIAGFGARLGMGCNLASLFTGIPQFSAHAWFFTFAMIVGVYLGVKVTQLPFFQSKVKLQKLSCGIDVQSDKSRDEGKVKRFFTFGTFIFLAMVLWAMYLIFIANSQKLGAAMLFGGAFGLIIAKAQICFTSAFRDLFTTGRSQMARAIVIGMVVSSIGVFSYILLGTPPKIMWAGPNAIIGGVLFGFGIVVAGACECGWMYRAAEGQTHFWIVGIGNVIGATLLAFVWDDISVPLATSWPKINLLESFGNYGGLFFNYLLLFLLFLLVLKLEKNYLKKLKGNTNYGK</sequence>
<evidence type="ECO:0000256" key="8">
    <source>
        <dbReference type="ARBA" id="ARBA00035655"/>
    </source>
</evidence>
<keyword evidence="3" id="KW-1003">Cell membrane</keyword>
<dbReference type="OrthoDB" id="9794165at2"/>
<dbReference type="PANTHER" id="PTHR30574:SF1">
    <property type="entry name" value="SULPHUR TRANSPORT DOMAIN-CONTAINING PROTEIN"/>
    <property type="match status" value="1"/>
</dbReference>
<keyword evidence="11" id="KW-1185">Reference proteome</keyword>
<keyword evidence="7 9" id="KW-0472">Membrane</keyword>
<feature type="transmembrane region" description="Helical" evidence="9">
    <location>
        <begin position="148"/>
        <end position="171"/>
    </location>
</feature>
<evidence type="ECO:0000313" key="10">
    <source>
        <dbReference type="EMBL" id="ABB44108.1"/>
    </source>
</evidence>
<dbReference type="InterPro" id="IPR007272">
    <property type="entry name" value="Sulf_transp_TsuA/YedE"/>
</dbReference>
<evidence type="ECO:0000313" key="11">
    <source>
        <dbReference type="Proteomes" id="UP000002714"/>
    </source>
</evidence>
<dbReference type="RefSeq" id="WP_011372460.1">
    <property type="nucleotide sequence ID" value="NC_007575.1"/>
</dbReference>
<feature type="transmembrane region" description="Helical" evidence="9">
    <location>
        <begin position="21"/>
        <end position="41"/>
    </location>
</feature>
<proteinExistence type="inferred from homology"/>
<dbReference type="eggNOG" id="COG2391">
    <property type="taxonomic scope" value="Bacteria"/>
</dbReference>
<keyword evidence="2" id="KW-0813">Transport</keyword>
<dbReference type="InterPro" id="IPR047732">
    <property type="entry name" value="YedE-like"/>
</dbReference>
<protein>
    <recommendedName>
        <fullName evidence="12">Inner membrane protein</fullName>
    </recommendedName>
</protein>
<feature type="transmembrane region" description="Helical" evidence="9">
    <location>
        <begin position="327"/>
        <end position="347"/>
    </location>
</feature>
<feature type="transmembrane region" description="Helical" evidence="9">
    <location>
        <begin position="227"/>
        <end position="252"/>
    </location>
</feature>
<feature type="transmembrane region" description="Helical" evidence="9">
    <location>
        <begin position="367"/>
        <end position="388"/>
    </location>
</feature>
<reference evidence="10 11" key="1">
    <citation type="journal article" date="2008" name="Appl. Environ. Microbiol.">
        <title>Genome of the epsilonproteobacterial chemolithoautotroph Sulfurimonas denitrificans.</title>
        <authorList>
            <person name="Sievert S.M."/>
            <person name="Scott K.M."/>
            <person name="Klotz M.G."/>
            <person name="Chain P.S.G."/>
            <person name="Hauser L.J."/>
            <person name="Hemp J."/>
            <person name="Huegler M."/>
            <person name="Land M."/>
            <person name="Lapidus A."/>
            <person name="Larimer F.W."/>
            <person name="Lucas S."/>
            <person name="Malfatti S.A."/>
            <person name="Meyer F."/>
            <person name="Paulsen I.T."/>
            <person name="Ren Q."/>
            <person name="Simon J."/>
            <person name="Bailey K."/>
            <person name="Diaz E."/>
            <person name="Fitzpatrick K.A."/>
            <person name="Glover B."/>
            <person name="Gwatney N."/>
            <person name="Korajkic A."/>
            <person name="Long A."/>
            <person name="Mobberley J.M."/>
            <person name="Pantry S.N."/>
            <person name="Pazder G."/>
            <person name="Peterson S."/>
            <person name="Quintanilla J.D."/>
            <person name="Sprinkle R."/>
            <person name="Stephens J."/>
            <person name="Thomas P."/>
            <person name="Vaughn R."/>
            <person name="Weber M.J."/>
            <person name="Wooten L.L."/>
        </authorList>
    </citation>
    <scope>NUCLEOTIDE SEQUENCE [LARGE SCALE GENOMIC DNA]</scope>
    <source>
        <strain evidence="11">ATCC 33889 / DSM 1251</strain>
    </source>
</reference>
<dbReference type="Pfam" id="PF04143">
    <property type="entry name" value="Sulf_transp"/>
    <property type="match status" value="2"/>
</dbReference>
<comment type="similarity">
    <text evidence="8">Belongs to the TsuA/YedE (TC 9.B.102) family.</text>
</comment>
<feature type="transmembrane region" description="Helical" evidence="9">
    <location>
        <begin position="75"/>
        <end position="98"/>
    </location>
</feature>
<evidence type="ECO:0008006" key="12">
    <source>
        <dbReference type="Google" id="ProtNLM"/>
    </source>
</evidence>
<dbReference type="NCBIfam" id="NF033796">
    <property type="entry name" value="selen_YedE_FdhT"/>
    <property type="match status" value="1"/>
</dbReference>
<dbReference type="KEGG" id="tdn:Suden_0829"/>
<keyword evidence="5 9" id="KW-0812">Transmembrane</keyword>
<organism evidence="10 11">
    <name type="scientific">Sulfurimonas denitrificans (strain ATCC 33889 / DSM 1251)</name>
    <name type="common">Thiomicrospira denitrificans (strain ATCC 33889 / DSM 1251)</name>
    <dbReference type="NCBI Taxonomy" id="326298"/>
    <lineage>
        <taxon>Bacteria</taxon>
        <taxon>Pseudomonadati</taxon>
        <taxon>Campylobacterota</taxon>
        <taxon>Epsilonproteobacteria</taxon>
        <taxon>Campylobacterales</taxon>
        <taxon>Sulfurimonadaceae</taxon>
        <taxon>Sulfurimonas</taxon>
    </lineage>
</organism>
<accession>Q30SC3</accession>
<name>Q30SC3_SULDN</name>
<dbReference type="AlphaFoldDB" id="Q30SC3"/>
<evidence type="ECO:0000256" key="2">
    <source>
        <dbReference type="ARBA" id="ARBA00022448"/>
    </source>
</evidence>
<gene>
    <name evidence="10" type="ordered locus">Suden_0829</name>
</gene>
<feature type="transmembrane region" description="Helical" evidence="9">
    <location>
        <begin position="296"/>
        <end position="320"/>
    </location>
</feature>
<dbReference type="STRING" id="326298.Suden_0829"/>
<evidence type="ECO:0000256" key="5">
    <source>
        <dbReference type="ARBA" id="ARBA00022692"/>
    </source>
</evidence>
<evidence type="ECO:0000256" key="7">
    <source>
        <dbReference type="ARBA" id="ARBA00023136"/>
    </source>
</evidence>
<evidence type="ECO:0000256" key="4">
    <source>
        <dbReference type="ARBA" id="ARBA00022519"/>
    </source>
</evidence>
<evidence type="ECO:0000256" key="1">
    <source>
        <dbReference type="ARBA" id="ARBA00004429"/>
    </source>
</evidence>
<evidence type="ECO:0000256" key="9">
    <source>
        <dbReference type="SAM" id="Phobius"/>
    </source>
</evidence>
<dbReference type="Proteomes" id="UP000002714">
    <property type="component" value="Chromosome"/>
</dbReference>
<dbReference type="HOGENOM" id="CLU_041737_0_0_7"/>
<keyword evidence="4" id="KW-0997">Cell inner membrane</keyword>